<dbReference type="Proteomes" id="UP000471052">
    <property type="component" value="Unassembled WGS sequence"/>
</dbReference>
<evidence type="ECO:0000259" key="15">
    <source>
        <dbReference type="Pfam" id="PF05173"/>
    </source>
</evidence>
<dbReference type="Pfam" id="PF01113">
    <property type="entry name" value="DapB_N"/>
    <property type="match status" value="1"/>
</dbReference>
<dbReference type="EMBL" id="VUNP01000009">
    <property type="protein sequence ID" value="MST53435.1"/>
    <property type="molecule type" value="Genomic_DNA"/>
</dbReference>
<dbReference type="Pfam" id="PF05173">
    <property type="entry name" value="DapB_C"/>
    <property type="match status" value="1"/>
</dbReference>
<keyword evidence="8 13" id="KW-0457">Lysine biosynthesis</keyword>
<dbReference type="GO" id="GO:0019877">
    <property type="term" value="P:diaminopimelate biosynthetic process"/>
    <property type="evidence" value="ECO:0007669"/>
    <property type="project" value="UniProtKB-UniRule"/>
</dbReference>
<feature type="binding site" evidence="13">
    <location>
        <position position="35"/>
    </location>
    <ligand>
        <name>NAD(+)</name>
        <dbReference type="ChEBI" id="CHEBI:57540"/>
    </ligand>
</feature>
<evidence type="ECO:0000259" key="14">
    <source>
        <dbReference type="Pfam" id="PF01113"/>
    </source>
</evidence>
<name>A0A6N7WNJ5_STRAY</name>
<comment type="pathway">
    <text evidence="9 13">Amino-acid biosynthesis; L-lysine biosynthesis via DAP pathway; (S)-tetrahydrodipicolinate from L-aspartate: step 4/4.</text>
</comment>
<feature type="binding site" evidence="13">
    <location>
        <position position="39"/>
    </location>
    <ligand>
        <name>NADP(+)</name>
        <dbReference type="ChEBI" id="CHEBI:58349"/>
    </ligand>
</feature>
<keyword evidence="3 13" id="KW-0028">Amino-acid biosynthesis</keyword>
<evidence type="ECO:0000256" key="5">
    <source>
        <dbReference type="ARBA" id="ARBA00022915"/>
    </source>
</evidence>
<comment type="similarity">
    <text evidence="1 13">Belongs to the DapB family.</text>
</comment>
<feature type="domain" description="Dihydrodipicolinate reductase N-terminal" evidence="14">
    <location>
        <begin position="3"/>
        <end position="118"/>
    </location>
</feature>
<comment type="caution">
    <text evidence="13">Was originally thought to be a dihydrodipicolinate reductase (DHDPR), catalyzing the conversion of dihydrodipicolinate to tetrahydrodipicolinate. However, it was shown in E.coli that the substrate of the enzymatic reaction is not dihydrodipicolinate (DHDP) but in fact (2S,4S)-4-hydroxy-2,3,4,5-tetrahydrodipicolinic acid (HTPA), the product released by the DapA-catalyzed reaction.</text>
</comment>
<dbReference type="EC" id="1.17.1.8" evidence="10 13"/>
<dbReference type="NCBIfam" id="TIGR00036">
    <property type="entry name" value="dapB"/>
    <property type="match status" value="1"/>
</dbReference>
<evidence type="ECO:0000313" key="16">
    <source>
        <dbReference type="EMBL" id="MST53435.1"/>
    </source>
</evidence>
<keyword evidence="2 13" id="KW-0963">Cytoplasm</keyword>
<dbReference type="GO" id="GO:0050661">
    <property type="term" value="F:NADP binding"/>
    <property type="evidence" value="ECO:0007669"/>
    <property type="project" value="UniProtKB-UniRule"/>
</dbReference>
<dbReference type="UniPathway" id="UPA00034">
    <property type="reaction ID" value="UER00018"/>
</dbReference>
<dbReference type="PIRSF" id="PIRSF000161">
    <property type="entry name" value="DHPR"/>
    <property type="match status" value="1"/>
</dbReference>
<proteinExistence type="inferred from homology"/>
<feature type="active site" description="Proton donor/acceptor" evidence="13">
    <location>
        <position position="145"/>
    </location>
</feature>
<dbReference type="PANTHER" id="PTHR20836:SF0">
    <property type="entry name" value="4-HYDROXY-TETRAHYDRODIPICOLINATE REDUCTASE 1, CHLOROPLASTIC-RELATED"/>
    <property type="match status" value="1"/>
</dbReference>
<comment type="subcellular location">
    <subcellularLocation>
        <location evidence="13">Cytoplasm</location>
    </subcellularLocation>
</comment>
<feature type="binding site" evidence="13">
    <location>
        <begin position="9"/>
        <end position="14"/>
    </location>
    <ligand>
        <name>NAD(+)</name>
        <dbReference type="ChEBI" id="CHEBI:57540"/>
    </ligand>
</feature>
<evidence type="ECO:0000256" key="4">
    <source>
        <dbReference type="ARBA" id="ARBA00022857"/>
    </source>
</evidence>
<dbReference type="InterPro" id="IPR022664">
    <property type="entry name" value="DapB_N_CS"/>
</dbReference>
<protein>
    <recommendedName>
        <fullName evidence="10 13">4-hydroxy-tetrahydrodipicolinate reductase</fullName>
        <shortName evidence="13">HTPA reductase</shortName>
        <ecNumber evidence="10 13">1.17.1.8</ecNumber>
    </recommendedName>
</protein>
<evidence type="ECO:0000256" key="1">
    <source>
        <dbReference type="ARBA" id="ARBA00006642"/>
    </source>
</evidence>
<organism evidence="16 17">
    <name type="scientific">Streptococcus alactolyticus</name>
    <dbReference type="NCBI Taxonomy" id="29389"/>
    <lineage>
        <taxon>Bacteria</taxon>
        <taxon>Bacillati</taxon>
        <taxon>Bacillota</taxon>
        <taxon>Bacilli</taxon>
        <taxon>Lactobacillales</taxon>
        <taxon>Streptococcaceae</taxon>
        <taxon>Streptococcus</taxon>
    </lineage>
</organism>
<evidence type="ECO:0000256" key="9">
    <source>
        <dbReference type="ARBA" id="ARBA00037922"/>
    </source>
</evidence>
<dbReference type="CDD" id="cd02274">
    <property type="entry name" value="DHDPR_N"/>
    <property type="match status" value="1"/>
</dbReference>
<feature type="binding site" evidence="13">
    <location>
        <begin position="155"/>
        <end position="156"/>
    </location>
    <ligand>
        <name>(S)-2,3,4,5-tetrahydrodipicolinate</name>
        <dbReference type="ChEBI" id="CHEBI:16845"/>
    </ligand>
</feature>
<dbReference type="GO" id="GO:0009089">
    <property type="term" value="P:lysine biosynthetic process via diaminopimelate"/>
    <property type="evidence" value="ECO:0007669"/>
    <property type="project" value="UniProtKB-UniRule"/>
</dbReference>
<dbReference type="HAMAP" id="MF_00102">
    <property type="entry name" value="DapB"/>
    <property type="match status" value="1"/>
</dbReference>
<keyword evidence="4 13" id="KW-0521">NADP</keyword>
<dbReference type="GO" id="GO:0005829">
    <property type="term" value="C:cytosol"/>
    <property type="evidence" value="ECO:0007669"/>
    <property type="project" value="TreeGrafter"/>
</dbReference>
<keyword evidence="6 13" id="KW-0560">Oxidoreductase</keyword>
<dbReference type="FunFam" id="3.30.360.10:FF:000009">
    <property type="entry name" value="4-hydroxy-tetrahydrodipicolinate reductase"/>
    <property type="match status" value="1"/>
</dbReference>
<comment type="function">
    <text evidence="13">Catalyzes the conversion of 4-hydroxy-tetrahydrodipicolinate (HTPA) to tetrahydrodipicolinate.</text>
</comment>
<evidence type="ECO:0000313" key="17">
    <source>
        <dbReference type="Proteomes" id="UP000471052"/>
    </source>
</evidence>
<evidence type="ECO:0000256" key="10">
    <source>
        <dbReference type="ARBA" id="ARBA00038983"/>
    </source>
</evidence>
<keyword evidence="5 13" id="KW-0220">Diaminopimelate biosynthesis</keyword>
<dbReference type="Gene3D" id="3.30.360.10">
    <property type="entry name" value="Dihydrodipicolinate Reductase, domain 2"/>
    <property type="match status" value="1"/>
</dbReference>
<evidence type="ECO:0000256" key="3">
    <source>
        <dbReference type="ARBA" id="ARBA00022605"/>
    </source>
</evidence>
<feature type="domain" description="Dihydrodipicolinate reductase C-terminal" evidence="15">
    <location>
        <begin position="121"/>
        <end position="255"/>
    </location>
</feature>
<sequence>MEIKVIVAGFRGRMGSAAVNMVKEDEDLILSALLDPFAKDTEVYGVPVFTDKSQLIGFDADVWIDFTTPSVAYDNTRFALEHGFAPVVGTTGFTEDEIVELIALSEDKKIGGLIAPNFAIGAILLMEFAAKAAKYFPDLEIIELHHDNKKDAPSGTAIKTAELIREVRQPKQQGAADEVESLKGARGAEFDGFRIHSVRLPGLVAHQEVIFGAQGEGLTLRHDSYDRKSFMSGVNIGVRAVVKRDKLVYGLEKLL</sequence>
<feature type="active site" description="Proton donor" evidence="13">
    <location>
        <position position="149"/>
    </location>
</feature>
<reference evidence="16 17" key="1">
    <citation type="submission" date="2019-08" db="EMBL/GenBank/DDBJ databases">
        <title>In-depth cultivation of the pig gut microbiome towards novel bacterial diversity and tailored functional studies.</title>
        <authorList>
            <person name="Wylensek D."/>
            <person name="Hitch T.C.A."/>
            <person name="Clavel T."/>
        </authorList>
    </citation>
    <scope>NUCLEOTIDE SEQUENCE [LARGE SCALE GENOMIC DNA]</scope>
    <source>
        <strain evidence="16 17">BL-178-WT-3A</strain>
    </source>
</reference>
<dbReference type="GO" id="GO:0016726">
    <property type="term" value="F:oxidoreductase activity, acting on CH or CH2 groups, NAD or NADP as acceptor"/>
    <property type="evidence" value="ECO:0007669"/>
    <property type="project" value="UniProtKB-UniRule"/>
</dbReference>
<evidence type="ECO:0000256" key="7">
    <source>
        <dbReference type="ARBA" id="ARBA00023027"/>
    </source>
</evidence>
<dbReference type="InterPro" id="IPR022663">
    <property type="entry name" value="DapB_C"/>
</dbReference>
<dbReference type="SUPFAM" id="SSF55347">
    <property type="entry name" value="Glyceraldehyde-3-phosphate dehydrogenase-like, C-terminal domain"/>
    <property type="match status" value="1"/>
</dbReference>
<dbReference type="InterPro" id="IPR000846">
    <property type="entry name" value="DapB_N"/>
</dbReference>
<feature type="binding site" evidence="13">
    <location>
        <begin position="89"/>
        <end position="91"/>
    </location>
    <ligand>
        <name>NAD(+)</name>
        <dbReference type="ChEBI" id="CHEBI:57540"/>
    </ligand>
</feature>
<comment type="caution">
    <text evidence="16">The sequence shown here is derived from an EMBL/GenBank/DDBJ whole genome shotgun (WGS) entry which is preliminary data.</text>
</comment>
<dbReference type="PROSITE" id="PS01298">
    <property type="entry name" value="DAPB"/>
    <property type="match status" value="1"/>
</dbReference>
<dbReference type="PANTHER" id="PTHR20836">
    <property type="entry name" value="DIHYDRODIPICOLINATE REDUCTASE"/>
    <property type="match status" value="1"/>
</dbReference>
<gene>
    <name evidence="13" type="primary">dapB</name>
    <name evidence="16" type="ORF">FYJ82_03160</name>
</gene>
<dbReference type="Gene3D" id="3.40.50.720">
    <property type="entry name" value="NAD(P)-binding Rossmann-like Domain"/>
    <property type="match status" value="1"/>
</dbReference>
<evidence type="ECO:0000256" key="13">
    <source>
        <dbReference type="HAMAP-Rule" id="MF_00102"/>
    </source>
</evidence>
<dbReference type="InterPro" id="IPR036291">
    <property type="entry name" value="NAD(P)-bd_dom_sf"/>
</dbReference>
<comment type="catalytic activity">
    <reaction evidence="11 13">
        <text>(S)-2,3,4,5-tetrahydrodipicolinate + NADP(+) + H2O = (2S,4S)-4-hydroxy-2,3,4,5-tetrahydrodipicolinate + NADPH + H(+)</text>
        <dbReference type="Rhea" id="RHEA:35331"/>
        <dbReference type="ChEBI" id="CHEBI:15377"/>
        <dbReference type="ChEBI" id="CHEBI:15378"/>
        <dbReference type="ChEBI" id="CHEBI:16845"/>
        <dbReference type="ChEBI" id="CHEBI:57783"/>
        <dbReference type="ChEBI" id="CHEBI:58349"/>
        <dbReference type="ChEBI" id="CHEBI:67139"/>
        <dbReference type="EC" id="1.17.1.8"/>
    </reaction>
</comment>
<accession>A0A6N7WNJ5</accession>
<evidence type="ECO:0000256" key="11">
    <source>
        <dbReference type="ARBA" id="ARBA00049080"/>
    </source>
</evidence>
<dbReference type="GO" id="GO:0051287">
    <property type="term" value="F:NAD binding"/>
    <property type="evidence" value="ECO:0007669"/>
    <property type="project" value="UniProtKB-UniRule"/>
</dbReference>
<dbReference type="AlphaFoldDB" id="A0A6N7WNJ5"/>
<keyword evidence="7 13" id="KW-0520">NAD</keyword>
<dbReference type="SUPFAM" id="SSF51735">
    <property type="entry name" value="NAD(P)-binding Rossmann-fold domains"/>
    <property type="match status" value="1"/>
</dbReference>
<feature type="binding site" evidence="13">
    <location>
        <position position="146"/>
    </location>
    <ligand>
        <name>(S)-2,3,4,5-tetrahydrodipicolinate</name>
        <dbReference type="ChEBI" id="CHEBI:16845"/>
    </ligand>
</feature>
<evidence type="ECO:0000256" key="12">
    <source>
        <dbReference type="ARBA" id="ARBA00049396"/>
    </source>
</evidence>
<dbReference type="InterPro" id="IPR023940">
    <property type="entry name" value="DHDPR_bac"/>
</dbReference>
<evidence type="ECO:0000256" key="8">
    <source>
        <dbReference type="ARBA" id="ARBA00023154"/>
    </source>
</evidence>
<dbReference type="GO" id="GO:0008839">
    <property type="term" value="F:4-hydroxy-tetrahydrodipicolinate reductase"/>
    <property type="evidence" value="ECO:0007669"/>
    <property type="project" value="UniProtKB-UniRule"/>
</dbReference>
<comment type="subunit">
    <text evidence="13">Homotetramer.</text>
</comment>
<comment type="catalytic activity">
    <reaction evidence="12 13">
        <text>(S)-2,3,4,5-tetrahydrodipicolinate + NAD(+) + H2O = (2S,4S)-4-hydroxy-2,3,4,5-tetrahydrodipicolinate + NADH + H(+)</text>
        <dbReference type="Rhea" id="RHEA:35323"/>
        <dbReference type="ChEBI" id="CHEBI:15377"/>
        <dbReference type="ChEBI" id="CHEBI:15378"/>
        <dbReference type="ChEBI" id="CHEBI:16845"/>
        <dbReference type="ChEBI" id="CHEBI:57540"/>
        <dbReference type="ChEBI" id="CHEBI:57945"/>
        <dbReference type="ChEBI" id="CHEBI:67139"/>
        <dbReference type="EC" id="1.17.1.8"/>
    </reaction>
</comment>
<feature type="binding site" evidence="13">
    <location>
        <begin position="115"/>
        <end position="118"/>
    </location>
    <ligand>
        <name>NAD(+)</name>
        <dbReference type="ChEBI" id="CHEBI:57540"/>
    </ligand>
</feature>
<evidence type="ECO:0000256" key="6">
    <source>
        <dbReference type="ARBA" id="ARBA00023002"/>
    </source>
</evidence>
<dbReference type="OrthoDB" id="9790352at2"/>
<evidence type="ECO:0000256" key="2">
    <source>
        <dbReference type="ARBA" id="ARBA00022490"/>
    </source>
</evidence>
<dbReference type="RefSeq" id="WP_154454602.1">
    <property type="nucleotide sequence ID" value="NZ_VUNP01000009.1"/>
</dbReference>